<dbReference type="CDD" id="cd06974">
    <property type="entry name" value="TerD_like"/>
    <property type="match status" value="2"/>
</dbReference>
<dbReference type="InterPro" id="IPR051324">
    <property type="entry name" value="Stress/Tellurium_Resist"/>
</dbReference>
<gene>
    <name evidence="2" type="ORF">TrST_g6728</name>
</gene>
<dbReference type="AlphaFoldDB" id="A0A9W7BWB0"/>
<organism evidence="2 3">
    <name type="scientific">Triparma strigata</name>
    <dbReference type="NCBI Taxonomy" id="1606541"/>
    <lineage>
        <taxon>Eukaryota</taxon>
        <taxon>Sar</taxon>
        <taxon>Stramenopiles</taxon>
        <taxon>Ochrophyta</taxon>
        <taxon>Bolidophyceae</taxon>
        <taxon>Parmales</taxon>
        <taxon>Triparmaceae</taxon>
        <taxon>Triparma</taxon>
    </lineage>
</organism>
<dbReference type="EMBL" id="BRXY01000497">
    <property type="protein sequence ID" value="GMH97551.1"/>
    <property type="molecule type" value="Genomic_DNA"/>
</dbReference>
<feature type="domain" description="TerD" evidence="1">
    <location>
        <begin position="213"/>
        <end position="379"/>
    </location>
</feature>
<sequence length="416" mass="44860">MVQLSDVHVQLGGDIEVTRAPGHDLEVGLSWDFFEGMSPVDLDCSVLVMDFAGMVIDACYYNNLTCLDGALKHSGDSLTGEGDNFDEAITIDIDEIGPEVTMLVFLVNAHQGGNFEHVESAYAVVSDLLEGGKKKALADVSVGCGQKSTGCVLGLLYRRDGQMGGPWLFRNVGKMCGGTNFVESMPEVKAVTNQFIDPGLLEERTLTANGKSFNMKKGDSVEIPADLFRSGDDFYIGLGWTARYGLDLDASILAVDSEGKLITCVNFANQRYGSAINHQGDNQTGDGDGDDERIDIDLDKIPPYVHKLFIVVNIYSTGGSFEQVSDAYVRMVSISNGHEFCKYNLDSKISTNGLLFAQLYRGPMGNWQLNGTGKPCNGRVADDSEMKAALKIRGDSSFRGKYSGGEEGGGDCCTVS</sequence>
<dbReference type="Gene3D" id="2.60.60.30">
    <property type="entry name" value="sav2460 like domains"/>
    <property type="match status" value="2"/>
</dbReference>
<dbReference type="PANTHER" id="PTHR32097">
    <property type="entry name" value="CAMP-BINDING PROTEIN 1-RELATED"/>
    <property type="match status" value="1"/>
</dbReference>
<dbReference type="InterPro" id="IPR003325">
    <property type="entry name" value="TerD"/>
</dbReference>
<evidence type="ECO:0000259" key="1">
    <source>
        <dbReference type="Pfam" id="PF02342"/>
    </source>
</evidence>
<accession>A0A9W7BWB0</accession>
<evidence type="ECO:0000313" key="3">
    <source>
        <dbReference type="Proteomes" id="UP001165085"/>
    </source>
</evidence>
<reference evidence="3" key="1">
    <citation type="journal article" date="2023" name="Commun. Biol.">
        <title>Genome analysis of Parmales, the sister group of diatoms, reveals the evolutionary specialization of diatoms from phago-mixotrophs to photoautotrophs.</title>
        <authorList>
            <person name="Ban H."/>
            <person name="Sato S."/>
            <person name="Yoshikawa S."/>
            <person name="Yamada K."/>
            <person name="Nakamura Y."/>
            <person name="Ichinomiya M."/>
            <person name="Sato N."/>
            <person name="Blanc-Mathieu R."/>
            <person name="Endo H."/>
            <person name="Kuwata A."/>
            <person name="Ogata H."/>
        </authorList>
    </citation>
    <scope>NUCLEOTIDE SEQUENCE [LARGE SCALE GENOMIC DNA]</scope>
    <source>
        <strain evidence="3">NIES 3701</strain>
    </source>
</reference>
<dbReference type="PANTHER" id="PTHR32097:SF17">
    <property type="entry name" value="CAMP-BINDING PROTEIN 1-RELATED"/>
    <property type="match status" value="1"/>
</dbReference>
<comment type="caution">
    <text evidence="2">The sequence shown here is derived from an EMBL/GenBank/DDBJ whole genome shotgun (WGS) entry which is preliminary data.</text>
</comment>
<keyword evidence="3" id="KW-1185">Reference proteome</keyword>
<proteinExistence type="predicted"/>
<dbReference type="Proteomes" id="UP001165085">
    <property type="component" value="Unassembled WGS sequence"/>
</dbReference>
<dbReference type="Pfam" id="PF02342">
    <property type="entry name" value="TerD"/>
    <property type="match status" value="2"/>
</dbReference>
<protein>
    <recommendedName>
        <fullName evidence="1">TerD domain-containing protein</fullName>
    </recommendedName>
</protein>
<dbReference type="OrthoDB" id="443958at2759"/>
<feature type="domain" description="TerD" evidence="1">
    <location>
        <begin position="9"/>
        <end position="174"/>
    </location>
</feature>
<name>A0A9W7BWB0_9STRA</name>
<evidence type="ECO:0000313" key="2">
    <source>
        <dbReference type="EMBL" id="GMH97551.1"/>
    </source>
</evidence>